<name>A0A1I0S7B0_9BACT</name>
<reference evidence="3" key="1">
    <citation type="submission" date="2016-10" db="EMBL/GenBank/DDBJ databases">
        <authorList>
            <person name="Varghese N."/>
            <person name="Submissions S."/>
        </authorList>
    </citation>
    <scope>NUCLEOTIDE SEQUENCE [LARGE SCALE GENOMIC DNA]</scope>
    <source>
        <strain evidence="3">DSM 3695</strain>
    </source>
</reference>
<keyword evidence="3" id="KW-1185">Reference proteome</keyword>
<dbReference type="AlphaFoldDB" id="A0A1I0S7B0"/>
<organism evidence="2 3">
    <name type="scientific">Chitinophaga arvensicola</name>
    <dbReference type="NCBI Taxonomy" id="29529"/>
    <lineage>
        <taxon>Bacteria</taxon>
        <taxon>Pseudomonadati</taxon>
        <taxon>Bacteroidota</taxon>
        <taxon>Chitinophagia</taxon>
        <taxon>Chitinophagales</taxon>
        <taxon>Chitinophagaceae</taxon>
        <taxon>Chitinophaga</taxon>
    </lineage>
</organism>
<proteinExistence type="predicted"/>
<dbReference type="Proteomes" id="UP000199310">
    <property type="component" value="Unassembled WGS sequence"/>
</dbReference>
<keyword evidence="1" id="KW-0732">Signal</keyword>
<evidence type="ECO:0000313" key="2">
    <source>
        <dbReference type="EMBL" id="SEW51605.1"/>
    </source>
</evidence>
<feature type="chain" id="PRO_5011761269" evidence="1">
    <location>
        <begin position="20"/>
        <end position="56"/>
    </location>
</feature>
<gene>
    <name evidence="2" type="ORF">SAMN04488122_4366</name>
</gene>
<dbReference type="RefSeq" id="WP_177192277.1">
    <property type="nucleotide sequence ID" value="NZ_FOJG01000002.1"/>
</dbReference>
<feature type="signal peptide" evidence="1">
    <location>
        <begin position="1"/>
        <end position="19"/>
    </location>
</feature>
<protein>
    <submittedName>
        <fullName evidence="2">Uncharacterized protein</fullName>
    </submittedName>
</protein>
<dbReference type="EMBL" id="FOJG01000002">
    <property type="protein sequence ID" value="SEW51605.1"/>
    <property type="molecule type" value="Genomic_DNA"/>
</dbReference>
<accession>A0A1I0S7B0</accession>
<dbReference type="STRING" id="29529.SAMN04488122_4366"/>
<sequence>MKKCLFTIALGFIIVGVHAQDLQTVTTNGNKTTNRLVLGTLDDGFSKLQVAGGGLI</sequence>
<evidence type="ECO:0000313" key="3">
    <source>
        <dbReference type="Proteomes" id="UP000199310"/>
    </source>
</evidence>
<evidence type="ECO:0000256" key="1">
    <source>
        <dbReference type="SAM" id="SignalP"/>
    </source>
</evidence>